<gene>
    <name evidence="2" type="ORF">MEBOL_002366</name>
</gene>
<keyword evidence="3" id="KW-1185">Reference proteome</keyword>
<dbReference type="AlphaFoldDB" id="A0A250ICR8"/>
<protein>
    <recommendedName>
        <fullName evidence="1">IraD/Gp25-like domain-containing protein</fullName>
    </recommendedName>
</protein>
<dbReference type="EMBL" id="CP022163">
    <property type="protein sequence ID" value="ATB28917.1"/>
    <property type="molecule type" value="Genomic_DNA"/>
</dbReference>
<proteinExistence type="predicted"/>
<evidence type="ECO:0000259" key="1">
    <source>
        <dbReference type="Pfam" id="PF04965"/>
    </source>
</evidence>
<feature type="domain" description="IraD/Gp25-like" evidence="1">
    <location>
        <begin position="39"/>
        <end position="125"/>
    </location>
</feature>
<reference evidence="2 3" key="1">
    <citation type="submission" date="2017-06" db="EMBL/GenBank/DDBJ databases">
        <authorList>
            <person name="Kim H.J."/>
            <person name="Triplett B.A."/>
        </authorList>
    </citation>
    <scope>NUCLEOTIDE SEQUENCE [LARGE SCALE GENOMIC DNA]</scope>
    <source>
        <strain evidence="2 3">DSM 14713</strain>
    </source>
</reference>
<name>A0A250ICR8_9BACT</name>
<dbReference type="SUPFAM" id="SSF160719">
    <property type="entry name" value="gpW/gp25-like"/>
    <property type="match status" value="1"/>
</dbReference>
<dbReference type="Pfam" id="PF04965">
    <property type="entry name" value="GPW_gp25"/>
    <property type="match status" value="1"/>
</dbReference>
<dbReference type="PANTHER" id="PTHR38595:SF2">
    <property type="entry name" value="TYPE VI SECRETION SYSTEM BASEPLATE SUBUNIT TSSE"/>
    <property type="match status" value="1"/>
</dbReference>
<dbReference type="InterPro" id="IPR053176">
    <property type="entry name" value="T6SS_TssE1-like"/>
</dbReference>
<dbReference type="Proteomes" id="UP000217289">
    <property type="component" value="Chromosome"/>
</dbReference>
<dbReference type="Gene3D" id="3.10.450.40">
    <property type="match status" value="1"/>
</dbReference>
<dbReference type="InterPro" id="IPR007048">
    <property type="entry name" value="IraD/Gp25-like"/>
</dbReference>
<organism evidence="2 3">
    <name type="scientific">Melittangium boletus DSM 14713</name>
    <dbReference type="NCBI Taxonomy" id="1294270"/>
    <lineage>
        <taxon>Bacteria</taxon>
        <taxon>Pseudomonadati</taxon>
        <taxon>Myxococcota</taxon>
        <taxon>Myxococcia</taxon>
        <taxon>Myxococcales</taxon>
        <taxon>Cystobacterineae</taxon>
        <taxon>Archangiaceae</taxon>
        <taxon>Melittangium</taxon>
    </lineage>
</organism>
<dbReference type="NCBIfam" id="TIGR03357">
    <property type="entry name" value="VI_zyme"/>
    <property type="match status" value="1"/>
</dbReference>
<accession>A0A250ICR8</accession>
<evidence type="ECO:0000313" key="2">
    <source>
        <dbReference type="EMBL" id="ATB28917.1"/>
    </source>
</evidence>
<dbReference type="KEGG" id="mbd:MEBOL_002366"/>
<dbReference type="InterPro" id="IPR017737">
    <property type="entry name" value="TssE1-like"/>
</dbReference>
<dbReference type="PANTHER" id="PTHR38595">
    <property type="entry name" value="CYTOPLASMIC PROTEIN-RELATED"/>
    <property type="match status" value="1"/>
</dbReference>
<sequence length="166" mass="18262">MRPVSPKDPALAPLFDRLVEWRTEEGGPPAHHRTLDERELRDSIRHEVAHVLGTRCALSLADEARLTPVERSAVDYGLPDVGPLSLDSAEGVRHLEQLIARAVEAFEPRLEHIQVTVQTPGAQRALPVAVITARVVRPGHADTLSFPLQLDRSGRLVEVGDEFPEG</sequence>
<evidence type="ECO:0000313" key="3">
    <source>
        <dbReference type="Proteomes" id="UP000217289"/>
    </source>
</evidence>